<dbReference type="GO" id="GO:0005524">
    <property type="term" value="F:ATP binding"/>
    <property type="evidence" value="ECO:0007669"/>
    <property type="project" value="UniProtKB-KW"/>
</dbReference>
<dbReference type="SUPFAM" id="SSF56112">
    <property type="entry name" value="Protein kinase-like (PK-like)"/>
    <property type="match status" value="1"/>
</dbReference>
<protein>
    <recommendedName>
        <fullName evidence="6">Protein kinase domain-containing protein</fullName>
    </recommendedName>
</protein>
<dbReference type="PROSITE" id="PS00108">
    <property type="entry name" value="PROTEIN_KINASE_ST"/>
    <property type="match status" value="1"/>
</dbReference>
<proteinExistence type="predicted"/>
<dbReference type="GO" id="GO:0004674">
    <property type="term" value="F:protein serine/threonine kinase activity"/>
    <property type="evidence" value="ECO:0007669"/>
    <property type="project" value="UniProtKB-KW"/>
</dbReference>
<sequence>MNLCELQKKLGRDIGLSLGGVRFYVEQLFSALKHLKNCSVLHCDIKPDNILVNEARNVLKLCDFGNAMFAGKNEITPYLDLACHTIIQWIFGPFLKKMLRKGAFTYQHFDQDLKFLATYKEGYKEADCQHQAKRYQFIDFRWPAD</sequence>
<accession>A0AAN8TQA8</accession>
<evidence type="ECO:0000256" key="4">
    <source>
        <dbReference type="ARBA" id="ARBA00022777"/>
    </source>
</evidence>
<evidence type="ECO:0000313" key="8">
    <source>
        <dbReference type="Proteomes" id="UP001371456"/>
    </source>
</evidence>
<dbReference type="Gene3D" id="1.10.510.10">
    <property type="entry name" value="Transferase(Phosphotransferase) domain 1"/>
    <property type="match status" value="1"/>
</dbReference>
<dbReference type="Pfam" id="PF00069">
    <property type="entry name" value="Pkinase"/>
    <property type="match status" value="1"/>
</dbReference>
<dbReference type="PROSITE" id="PS50011">
    <property type="entry name" value="PROTEIN_KINASE_DOM"/>
    <property type="match status" value="1"/>
</dbReference>
<dbReference type="Proteomes" id="UP001371456">
    <property type="component" value="Unassembled WGS sequence"/>
</dbReference>
<dbReference type="AlphaFoldDB" id="A0AAN8TQA8"/>
<evidence type="ECO:0000256" key="5">
    <source>
        <dbReference type="ARBA" id="ARBA00022840"/>
    </source>
</evidence>
<name>A0AAN8TQA8_SOLBU</name>
<dbReference type="PANTHER" id="PTHR24058:SF103">
    <property type="entry name" value="SERINE_THREONINE-PROTEIN KINASE PRP4 HOMOLOG"/>
    <property type="match status" value="1"/>
</dbReference>
<dbReference type="EMBL" id="JBANQN010000005">
    <property type="protein sequence ID" value="KAK6789646.1"/>
    <property type="molecule type" value="Genomic_DNA"/>
</dbReference>
<comment type="caution">
    <text evidence="7">The sequence shown here is derived from an EMBL/GenBank/DDBJ whole genome shotgun (WGS) entry which is preliminary data.</text>
</comment>
<dbReference type="InterPro" id="IPR000719">
    <property type="entry name" value="Prot_kinase_dom"/>
</dbReference>
<evidence type="ECO:0000256" key="2">
    <source>
        <dbReference type="ARBA" id="ARBA00022679"/>
    </source>
</evidence>
<organism evidence="7 8">
    <name type="scientific">Solanum bulbocastanum</name>
    <name type="common">Wild potato</name>
    <dbReference type="NCBI Taxonomy" id="147425"/>
    <lineage>
        <taxon>Eukaryota</taxon>
        <taxon>Viridiplantae</taxon>
        <taxon>Streptophyta</taxon>
        <taxon>Embryophyta</taxon>
        <taxon>Tracheophyta</taxon>
        <taxon>Spermatophyta</taxon>
        <taxon>Magnoliopsida</taxon>
        <taxon>eudicotyledons</taxon>
        <taxon>Gunneridae</taxon>
        <taxon>Pentapetalae</taxon>
        <taxon>asterids</taxon>
        <taxon>lamiids</taxon>
        <taxon>Solanales</taxon>
        <taxon>Solanaceae</taxon>
        <taxon>Solanoideae</taxon>
        <taxon>Solaneae</taxon>
        <taxon>Solanum</taxon>
    </lineage>
</organism>
<keyword evidence="8" id="KW-1185">Reference proteome</keyword>
<evidence type="ECO:0000256" key="1">
    <source>
        <dbReference type="ARBA" id="ARBA00022527"/>
    </source>
</evidence>
<evidence type="ECO:0000256" key="3">
    <source>
        <dbReference type="ARBA" id="ARBA00022741"/>
    </source>
</evidence>
<feature type="domain" description="Protein kinase" evidence="6">
    <location>
        <begin position="1"/>
        <end position="145"/>
    </location>
</feature>
<evidence type="ECO:0000313" key="7">
    <source>
        <dbReference type="EMBL" id="KAK6789646.1"/>
    </source>
</evidence>
<gene>
    <name evidence="7" type="ORF">RDI58_013446</name>
</gene>
<keyword evidence="3" id="KW-0547">Nucleotide-binding</keyword>
<keyword evidence="2" id="KW-0808">Transferase</keyword>
<reference evidence="7 8" key="1">
    <citation type="submission" date="2024-02" db="EMBL/GenBank/DDBJ databases">
        <title>de novo genome assembly of Solanum bulbocastanum strain 11H21.</title>
        <authorList>
            <person name="Hosaka A.J."/>
        </authorList>
    </citation>
    <scope>NUCLEOTIDE SEQUENCE [LARGE SCALE GENOMIC DNA]</scope>
    <source>
        <tissue evidence="7">Young leaves</tissue>
    </source>
</reference>
<keyword evidence="4" id="KW-0418">Kinase</keyword>
<dbReference type="InterPro" id="IPR008271">
    <property type="entry name" value="Ser/Thr_kinase_AS"/>
</dbReference>
<dbReference type="InterPro" id="IPR011009">
    <property type="entry name" value="Kinase-like_dom_sf"/>
</dbReference>
<dbReference type="PANTHER" id="PTHR24058">
    <property type="entry name" value="DUAL SPECIFICITY PROTEIN KINASE"/>
    <property type="match status" value="1"/>
</dbReference>
<keyword evidence="5" id="KW-0067">ATP-binding</keyword>
<keyword evidence="1" id="KW-0723">Serine/threonine-protein kinase</keyword>
<dbReference type="InterPro" id="IPR050494">
    <property type="entry name" value="Ser_Thr_dual-spec_kinase"/>
</dbReference>
<evidence type="ECO:0000259" key="6">
    <source>
        <dbReference type="PROSITE" id="PS50011"/>
    </source>
</evidence>